<feature type="chain" id="PRO_5017975486" evidence="2">
    <location>
        <begin position="23"/>
        <end position="99"/>
    </location>
</feature>
<reference evidence="3 4" key="1">
    <citation type="submission" date="2018-02" db="EMBL/GenBank/DDBJ databases">
        <title>Subsurface microbial communities from deep shales in Ohio and West Virginia, USA.</title>
        <authorList>
            <person name="Wrighton K."/>
        </authorList>
    </citation>
    <scope>NUCLEOTIDE SEQUENCE [LARGE SCALE GENOMIC DNA]</scope>
    <source>
        <strain evidence="3 4">OWC-DMM</strain>
    </source>
</reference>
<dbReference type="RefSeq" id="WP_104429486.1">
    <property type="nucleotide sequence ID" value="NZ_PTIZ01000007.1"/>
</dbReference>
<dbReference type="Proteomes" id="UP000240010">
    <property type="component" value="Unassembled WGS sequence"/>
</dbReference>
<proteinExistence type="predicted"/>
<accession>A0A2S6HBW6</accession>
<name>A0A2S6HBW6_9GAMM</name>
<protein>
    <submittedName>
        <fullName evidence="3">Uncharacterized protein</fullName>
    </submittedName>
</protein>
<keyword evidence="2" id="KW-0732">Signal</keyword>
<organism evidence="3 4">
    <name type="scientific">Methylobacter tundripaludum</name>
    <dbReference type="NCBI Taxonomy" id="173365"/>
    <lineage>
        <taxon>Bacteria</taxon>
        <taxon>Pseudomonadati</taxon>
        <taxon>Pseudomonadota</taxon>
        <taxon>Gammaproteobacteria</taxon>
        <taxon>Methylococcales</taxon>
        <taxon>Methylococcaceae</taxon>
        <taxon>Methylobacter</taxon>
    </lineage>
</organism>
<feature type="signal peptide" evidence="2">
    <location>
        <begin position="1"/>
        <end position="22"/>
    </location>
</feature>
<evidence type="ECO:0000256" key="2">
    <source>
        <dbReference type="SAM" id="SignalP"/>
    </source>
</evidence>
<evidence type="ECO:0000313" key="3">
    <source>
        <dbReference type="EMBL" id="PPK74984.1"/>
    </source>
</evidence>
<evidence type="ECO:0000313" key="4">
    <source>
        <dbReference type="Proteomes" id="UP000240010"/>
    </source>
</evidence>
<dbReference type="AlphaFoldDB" id="A0A2S6HBW6"/>
<evidence type="ECO:0000256" key="1">
    <source>
        <dbReference type="SAM" id="MobiDB-lite"/>
    </source>
</evidence>
<gene>
    <name evidence="3" type="ORF">B0F87_107227</name>
</gene>
<sequence>MKFRLLGIVAICTIVATTPVYALEDPVGVPMGEIQNGDPNGEQGYAPGDGTNIGSDTDAYGSAQNAAEGSNAADTSFDGSPSSFGSAGGNIGTVVEPNQ</sequence>
<comment type="caution">
    <text evidence="3">The sequence shown here is derived from an EMBL/GenBank/DDBJ whole genome shotgun (WGS) entry which is preliminary data.</text>
</comment>
<dbReference type="EMBL" id="PTIZ01000007">
    <property type="protein sequence ID" value="PPK74984.1"/>
    <property type="molecule type" value="Genomic_DNA"/>
</dbReference>
<feature type="region of interest" description="Disordered" evidence="1">
    <location>
        <begin position="32"/>
        <end position="99"/>
    </location>
</feature>
<feature type="compositionally biased region" description="Polar residues" evidence="1">
    <location>
        <begin position="62"/>
        <end position="85"/>
    </location>
</feature>